<organism evidence="9 10">
    <name type="scientific">Mesorhabditis belari</name>
    <dbReference type="NCBI Taxonomy" id="2138241"/>
    <lineage>
        <taxon>Eukaryota</taxon>
        <taxon>Metazoa</taxon>
        <taxon>Ecdysozoa</taxon>
        <taxon>Nematoda</taxon>
        <taxon>Chromadorea</taxon>
        <taxon>Rhabditida</taxon>
        <taxon>Rhabditina</taxon>
        <taxon>Rhabditomorpha</taxon>
        <taxon>Rhabditoidea</taxon>
        <taxon>Rhabditidae</taxon>
        <taxon>Mesorhabditinae</taxon>
        <taxon>Mesorhabditis</taxon>
    </lineage>
</organism>
<dbReference type="InterPro" id="IPR028889">
    <property type="entry name" value="USP"/>
</dbReference>
<evidence type="ECO:0000256" key="7">
    <source>
        <dbReference type="SAM" id="MobiDB-lite"/>
    </source>
</evidence>
<dbReference type="GO" id="GO:0004843">
    <property type="term" value="F:cysteine-type deubiquitinase activity"/>
    <property type="evidence" value="ECO:0007669"/>
    <property type="project" value="UniProtKB-EC"/>
</dbReference>
<keyword evidence="9" id="KW-1185">Reference proteome</keyword>
<dbReference type="PROSITE" id="PS50235">
    <property type="entry name" value="USP_3"/>
    <property type="match status" value="1"/>
</dbReference>
<dbReference type="Gene3D" id="3.90.70.10">
    <property type="entry name" value="Cysteine proteinases"/>
    <property type="match status" value="1"/>
</dbReference>
<evidence type="ECO:0000256" key="5">
    <source>
        <dbReference type="ARBA" id="ARBA00022801"/>
    </source>
</evidence>
<feature type="region of interest" description="Disordered" evidence="7">
    <location>
        <begin position="14"/>
        <end position="58"/>
    </location>
</feature>
<evidence type="ECO:0000313" key="9">
    <source>
        <dbReference type="Proteomes" id="UP000887575"/>
    </source>
</evidence>
<dbReference type="Pfam" id="PF00443">
    <property type="entry name" value="UCH"/>
    <property type="match status" value="1"/>
</dbReference>
<name>A0AAF3J629_9BILA</name>
<dbReference type="EC" id="3.4.19.12" evidence="2"/>
<dbReference type="InterPro" id="IPR038765">
    <property type="entry name" value="Papain-like_cys_pep_sf"/>
</dbReference>
<dbReference type="SUPFAM" id="SSF54001">
    <property type="entry name" value="Cysteine proteinases"/>
    <property type="match status" value="1"/>
</dbReference>
<evidence type="ECO:0000259" key="8">
    <source>
        <dbReference type="PROSITE" id="PS50235"/>
    </source>
</evidence>
<dbReference type="InterPro" id="IPR001394">
    <property type="entry name" value="Peptidase_C19_UCH"/>
</dbReference>
<evidence type="ECO:0000256" key="2">
    <source>
        <dbReference type="ARBA" id="ARBA00012759"/>
    </source>
</evidence>
<accession>A0AAF3J629</accession>
<evidence type="ECO:0000256" key="4">
    <source>
        <dbReference type="ARBA" id="ARBA00022786"/>
    </source>
</evidence>
<feature type="compositionally biased region" description="Polar residues" evidence="7">
    <location>
        <begin position="33"/>
        <end position="57"/>
    </location>
</feature>
<feature type="compositionally biased region" description="Polar residues" evidence="7">
    <location>
        <begin position="126"/>
        <end position="137"/>
    </location>
</feature>
<dbReference type="GO" id="GO:0061136">
    <property type="term" value="P:regulation of proteasomal protein catabolic process"/>
    <property type="evidence" value="ECO:0007669"/>
    <property type="project" value="TreeGrafter"/>
</dbReference>
<dbReference type="Proteomes" id="UP000887575">
    <property type="component" value="Unassembled WGS sequence"/>
</dbReference>
<keyword evidence="6" id="KW-0788">Thiol protease</keyword>
<keyword evidence="3" id="KW-0645">Protease</keyword>
<dbReference type="PANTHER" id="PTHR43982">
    <property type="entry name" value="UBIQUITIN CARBOXYL-TERMINAL HYDROLASE"/>
    <property type="match status" value="1"/>
</dbReference>
<reference evidence="10" key="1">
    <citation type="submission" date="2024-02" db="UniProtKB">
        <authorList>
            <consortium name="WormBaseParasite"/>
        </authorList>
    </citation>
    <scope>IDENTIFICATION</scope>
</reference>
<dbReference type="GO" id="GO:0070628">
    <property type="term" value="F:proteasome binding"/>
    <property type="evidence" value="ECO:0007669"/>
    <property type="project" value="TreeGrafter"/>
</dbReference>
<comment type="catalytic activity">
    <reaction evidence="1">
        <text>Thiol-dependent hydrolysis of ester, thioester, amide, peptide and isopeptide bonds formed by the C-terminal Gly of ubiquitin (a 76-residue protein attached to proteins as an intracellular targeting signal).</text>
        <dbReference type="EC" id="3.4.19.12"/>
    </reaction>
</comment>
<dbReference type="InterPro" id="IPR044635">
    <property type="entry name" value="UBP14-like"/>
</dbReference>
<dbReference type="AlphaFoldDB" id="A0AAF3J629"/>
<sequence length="1247" mass="140665">MEWPNPMDFIKNLVGSKAASGDEKKQADCMDSQPVSSQPTAWSNSTSQGSTKKNVSFNEKRGAPNVEELHVLDQLKQTGIAIPDADALQIIRNLTSRGKSLIQEDFINEVINKYFEEAESKRGSTPKPQASDSTSQTGTGGDDVLLAIEASKASYNDDMDSDAIDKAIKASLETSHVQRHTYEKSLPENPHDLVKPTGELTGLFNIGNSCWFNSLVHLLFKLKDLRRAIYTYSPPPTYNFQDDGRPSATKILLSMRRLFAQMEATRRTYIDPSETVNAVGDLNQIVTGENIVGQQQDAVEMLLKVLEWVERALTNGDHTTEIPTSSSLAIDTNQSEDIECGVSSSEPRGTRLSEMNAVSIMDISQSPNSIEIDAPPQVDAVSQSQGSDVEILSPSVPTIRPRMRTVSTGHVQAAESPLSNLFHGTLVSIRPDEELSDSTARLNNSLQIHHLDVSYSDLHAAMEAAQFLNDDHKEMWSERLPEVLFFNPSRSQYKNGRTQKLHNEFTCEELIYMDRYLLRNRDLVKNLRDERMKKRAELGLIKAKLTGIGSYAVHDTGKTEHLQHLLETVCKYIERNQTTIPQVAQPEDNQVEAAPAENDFAEVAFPLPGPVPVPYGPPNKNEPFPSTSFLKEVAKPSSFVPELAPILPVTQLLTPDVRYHMVKAIEALVTEVQNNEQELHQTATELQLQIDSIYNVDPLMREPYRLYYVIIHEGDANVGHYWAYVRDGDGWIKLNDKKVERSSKEALINDAIGGPNKSSSAYCYVYVRLDADWILNGQGGELQMPEDLQADVASANTELDAMIDAYEVKKREADYDGSEKYVLDPNAMRSDLLQDVHEILSVDQRDACCNRLKSLNNRLKQFTQSMEIDALLEKEYEKLYNNIGQYVVNEVKVSSRIPDLDRAEVVFQKCITEWIPRSNEIYKRGLIPVHGNPIEWWKDLGTILPAKVLQLTVTHMLQKTKGFPALSELAARKIGEFYNNHDSNDICLIYREMWCKYLLLIFFWALVKECMSTIEQPFLRHFGESPMTDKLAQYAKEIRFNKWVQLIWSLCDEIIETTVPNNNDKQNLLLPILEAIVPVHQVKALTHICALVLSCRFCEIIARYSEWPANLTNPHETPNGVNIQADILQFCTTLQRIRQWSTDGDQVSSKIIVALREHWELVDRSLQPQFETATKLCQTVIKSLVSSNLSMDSQLSAKINNTAIQSDRNIVMLRSKRIGLDTPTNCEELILATLQQVTAIVFQIVFP</sequence>
<protein>
    <recommendedName>
        <fullName evidence="2">ubiquitinyl hydrolase 1</fullName>
        <ecNumber evidence="2">3.4.19.12</ecNumber>
    </recommendedName>
</protein>
<dbReference type="GO" id="GO:0043161">
    <property type="term" value="P:proteasome-mediated ubiquitin-dependent protein catabolic process"/>
    <property type="evidence" value="ECO:0007669"/>
    <property type="project" value="InterPro"/>
</dbReference>
<evidence type="ECO:0000256" key="6">
    <source>
        <dbReference type="ARBA" id="ARBA00022807"/>
    </source>
</evidence>
<keyword evidence="5" id="KW-0378">Hydrolase</keyword>
<keyword evidence="4" id="KW-0833">Ubl conjugation pathway</keyword>
<evidence type="ECO:0000256" key="3">
    <source>
        <dbReference type="ARBA" id="ARBA00022670"/>
    </source>
</evidence>
<dbReference type="WBParaSite" id="MBELARI_LOCUS18503">
    <property type="protein sequence ID" value="MBELARI_LOCUS18503"/>
    <property type="gene ID" value="MBELARI_LOCUS18503"/>
</dbReference>
<evidence type="ECO:0000256" key="1">
    <source>
        <dbReference type="ARBA" id="ARBA00000707"/>
    </source>
</evidence>
<dbReference type="GO" id="GO:0016579">
    <property type="term" value="P:protein deubiquitination"/>
    <property type="evidence" value="ECO:0007669"/>
    <property type="project" value="InterPro"/>
</dbReference>
<proteinExistence type="predicted"/>
<evidence type="ECO:0000313" key="10">
    <source>
        <dbReference type="WBParaSite" id="MBELARI_LOCUS18503"/>
    </source>
</evidence>
<feature type="domain" description="USP" evidence="8">
    <location>
        <begin position="201"/>
        <end position="769"/>
    </location>
</feature>
<feature type="region of interest" description="Disordered" evidence="7">
    <location>
        <begin position="118"/>
        <end position="142"/>
    </location>
</feature>
<dbReference type="PANTHER" id="PTHR43982:SF6">
    <property type="entry name" value="UBIQUITIN CARBOXYL-TERMINAL HYDROLASE 2-RELATED"/>
    <property type="match status" value="1"/>
</dbReference>